<evidence type="ECO:0000313" key="1">
    <source>
        <dbReference type="EMBL" id="GAA3538985.1"/>
    </source>
</evidence>
<reference evidence="2" key="1">
    <citation type="journal article" date="2019" name="Int. J. Syst. Evol. Microbiol.">
        <title>The Global Catalogue of Microorganisms (GCM) 10K type strain sequencing project: providing services to taxonomists for standard genome sequencing and annotation.</title>
        <authorList>
            <consortium name="The Broad Institute Genomics Platform"/>
            <consortium name="The Broad Institute Genome Sequencing Center for Infectious Disease"/>
            <person name="Wu L."/>
            <person name="Ma J."/>
        </authorList>
    </citation>
    <scope>NUCLEOTIDE SEQUENCE [LARGE SCALE GENOMIC DNA]</scope>
    <source>
        <strain evidence="2">JCM 16898</strain>
    </source>
</reference>
<gene>
    <name evidence="1" type="ORF">GCM10022222_23210</name>
</gene>
<organism evidence="1 2">
    <name type="scientific">Amycolatopsis ultiminotia</name>
    <dbReference type="NCBI Taxonomy" id="543629"/>
    <lineage>
        <taxon>Bacteria</taxon>
        <taxon>Bacillati</taxon>
        <taxon>Actinomycetota</taxon>
        <taxon>Actinomycetes</taxon>
        <taxon>Pseudonocardiales</taxon>
        <taxon>Pseudonocardiaceae</taxon>
        <taxon>Amycolatopsis</taxon>
    </lineage>
</organism>
<evidence type="ECO:0000313" key="2">
    <source>
        <dbReference type="Proteomes" id="UP001500689"/>
    </source>
</evidence>
<dbReference type="EMBL" id="BAAAZN010000004">
    <property type="protein sequence ID" value="GAA3538985.1"/>
    <property type="molecule type" value="Genomic_DNA"/>
</dbReference>
<dbReference type="Proteomes" id="UP001500689">
    <property type="component" value="Unassembled WGS sequence"/>
</dbReference>
<name>A0ABP6VNV7_9PSEU</name>
<accession>A0ABP6VNV7</accession>
<proteinExistence type="predicted"/>
<protein>
    <submittedName>
        <fullName evidence="1">Uncharacterized protein</fullName>
    </submittedName>
</protein>
<comment type="caution">
    <text evidence="1">The sequence shown here is derived from an EMBL/GenBank/DDBJ whole genome shotgun (WGS) entry which is preliminary data.</text>
</comment>
<keyword evidence="2" id="KW-1185">Reference proteome</keyword>
<sequence>MPGSVGPCPGFTGGVPRLAEKCLDCGRGSDWSTPDLAGQRRERTRFDIAARLGGTAGRGSARVASGLAGALGLAGVVHGLAG</sequence>